<accession>A0A090TYS5</accession>
<evidence type="ECO:0000313" key="1">
    <source>
        <dbReference type="EMBL" id="GAL35982.1"/>
    </source>
</evidence>
<name>A0A090TYS5_9VIBR</name>
<dbReference type="AlphaFoldDB" id="A0A090TYS5"/>
<organism evidence="1 2">
    <name type="scientific">Vibrio maritimus</name>
    <dbReference type="NCBI Taxonomy" id="990268"/>
    <lineage>
        <taxon>Bacteria</taxon>
        <taxon>Pseudomonadati</taxon>
        <taxon>Pseudomonadota</taxon>
        <taxon>Gammaproteobacteria</taxon>
        <taxon>Vibrionales</taxon>
        <taxon>Vibrionaceae</taxon>
        <taxon>Vibrio</taxon>
    </lineage>
</organism>
<dbReference type="EMBL" id="BBMT01000008">
    <property type="protein sequence ID" value="GAL35982.1"/>
    <property type="molecule type" value="Genomic_DNA"/>
</dbReference>
<proteinExistence type="predicted"/>
<evidence type="ECO:0000313" key="2">
    <source>
        <dbReference type="Proteomes" id="UP000029224"/>
    </source>
</evidence>
<protein>
    <submittedName>
        <fullName evidence="1">Uncharacterized protein</fullName>
    </submittedName>
</protein>
<reference evidence="1 2" key="1">
    <citation type="submission" date="2014-09" db="EMBL/GenBank/DDBJ databases">
        <title>Vibrio maritimus JCM 19240. (C210) whole genome shotgun sequence.</title>
        <authorList>
            <person name="Sawabe T."/>
            <person name="Meirelles P."/>
            <person name="Nakanishi M."/>
            <person name="Sayaka M."/>
            <person name="Hattori M."/>
            <person name="Ohkuma M."/>
        </authorList>
    </citation>
    <scope>NUCLEOTIDE SEQUENCE [LARGE SCALE GENOMIC DNA]</scope>
    <source>
        <strain evidence="1 2">JCM 19240</strain>
    </source>
</reference>
<keyword evidence="2" id="KW-1185">Reference proteome</keyword>
<dbReference type="Proteomes" id="UP000029224">
    <property type="component" value="Unassembled WGS sequence"/>
</dbReference>
<sequence>MVDRYFIKCNRVLSYMAAKIANESEQYNVSSNRLAVDSFYM</sequence>
<reference evidence="1 2" key="2">
    <citation type="submission" date="2014-09" db="EMBL/GenBank/DDBJ databases">
        <authorList>
            <consortium name="NBRP consortium"/>
            <person name="Sawabe T."/>
            <person name="Meirelles P."/>
            <person name="Nakanishi M."/>
            <person name="Sayaka M."/>
            <person name="Hattori M."/>
            <person name="Ohkuma M."/>
        </authorList>
    </citation>
    <scope>NUCLEOTIDE SEQUENCE [LARGE SCALE GENOMIC DNA]</scope>
    <source>
        <strain evidence="1 2">JCM 19240</strain>
    </source>
</reference>
<comment type="caution">
    <text evidence="1">The sequence shown here is derived from an EMBL/GenBank/DDBJ whole genome shotgun (WGS) entry which is preliminary data.</text>
</comment>
<gene>
    <name evidence="1" type="ORF">JCM19240_4917</name>
</gene>